<gene>
    <name evidence="2" type="ORF">GCM10012284_35000</name>
</gene>
<keyword evidence="3" id="KW-1185">Reference proteome</keyword>
<evidence type="ECO:0000313" key="2">
    <source>
        <dbReference type="EMBL" id="GGK97754.1"/>
    </source>
</evidence>
<dbReference type="InterPro" id="IPR046172">
    <property type="entry name" value="DUF6174"/>
</dbReference>
<reference evidence="2" key="2">
    <citation type="submission" date="2020-09" db="EMBL/GenBank/DDBJ databases">
        <authorList>
            <person name="Sun Q."/>
            <person name="Zhou Y."/>
        </authorList>
    </citation>
    <scope>NUCLEOTIDE SEQUENCE</scope>
    <source>
        <strain evidence="2">CGMCC 4.7299</strain>
    </source>
</reference>
<sequence length="142" mass="14949">MPGPAASLPGGTPHTAAAPGSWQEPTVYSFTLESSCGERALIGTYRVGVKDGLVVRTIGLDDAARRALMLRLAQLVPTLAQMRTEAQAAMREGADEVIVRRDPADGHPTSVRIDPDSAAVDDETCYEITDYAVGKLPAPSAT</sequence>
<feature type="region of interest" description="Disordered" evidence="1">
    <location>
        <begin position="1"/>
        <end position="21"/>
    </location>
</feature>
<accession>A0A8J3FPR8</accession>
<dbReference type="Pfam" id="PF19671">
    <property type="entry name" value="DUF6174"/>
    <property type="match status" value="1"/>
</dbReference>
<feature type="region of interest" description="Disordered" evidence="1">
    <location>
        <begin position="92"/>
        <end position="112"/>
    </location>
</feature>
<dbReference type="EMBL" id="BMMX01000015">
    <property type="protein sequence ID" value="GGK97754.1"/>
    <property type="molecule type" value="Genomic_DNA"/>
</dbReference>
<evidence type="ECO:0000313" key="3">
    <source>
        <dbReference type="Proteomes" id="UP000656042"/>
    </source>
</evidence>
<reference evidence="2" key="1">
    <citation type="journal article" date="2014" name="Int. J. Syst. Evol. Microbiol.">
        <title>Complete genome sequence of Corynebacterium casei LMG S-19264T (=DSM 44701T), isolated from a smear-ripened cheese.</title>
        <authorList>
            <consortium name="US DOE Joint Genome Institute (JGI-PGF)"/>
            <person name="Walter F."/>
            <person name="Albersmeier A."/>
            <person name="Kalinowski J."/>
            <person name="Ruckert C."/>
        </authorList>
    </citation>
    <scope>NUCLEOTIDE SEQUENCE</scope>
    <source>
        <strain evidence="2">CGMCC 4.7299</strain>
    </source>
</reference>
<dbReference type="RefSeq" id="WP_189080290.1">
    <property type="nucleotide sequence ID" value="NZ_BMMX01000015.1"/>
</dbReference>
<proteinExistence type="predicted"/>
<organism evidence="2 3">
    <name type="scientific">Mangrovihabitans endophyticus</name>
    <dbReference type="NCBI Taxonomy" id="1751298"/>
    <lineage>
        <taxon>Bacteria</taxon>
        <taxon>Bacillati</taxon>
        <taxon>Actinomycetota</taxon>
        <taxon>Actinomycetes</taxon>
        <taxon>Micromonosporales</taxon>
        <taxon>Micromonosporaceae</taxon>
        <taxon>Mangrovihabitans</taxon>
    </lineage>
</organism>
<name>A0A8J3FPR8_9ACTN</name>
<evidence type="ECO:0000256" key="1">
    <source>
        <dbReference type="SAM" id="MobiDB-lite"/>
    </source>
</evidence>
<comment type="caution">
    <text evidence="2">The sequence shown here is derived from an EMBL/GenBank/DDBJ whole genome shotgun (WGS) entry which is preliminary data.</text>
</comment>
<dbReference type="AlphaFoldDB" id="A0A8J3FPR8"/>
<dbReference type="Proteomes" id="UP000656042">
    <property type="component" value="Unassembled WGS sequence"/>
</dbReference>
<feature type="compositionally biased region" description="Basic and acidic residues" evidence="1">
    <location>
        <begin position="92"/>
        <end position="105"/>
    </location>
</feature>
<protein>
    <submittedName>
        <fullName evidence="2">Uncharacterized protein</fullName>
    </submittedName>
</protein>